<reference evidence="4 5" key="1">
    <citation type="submission" date="2020-08" db="EMBL/GenBank/DDBJ databases">
        <title>Cohnella phylogeny.</title>
        <authorList>
            <person name="Dunlap C."/>
        </authorList>
    </citation>
    <scope>NUCLEOTIDE SEQUENCE [LARGE SCALE GENOMIC DNA]</scope>
    <source>
        <strain evidence="4 5">DSM 28246</strain>
    </source>
</reference>
<dbReference type="InterPro" id="IPR001538">
    <property type="entry name" value="Man6P_isomerase-2_C"/>
</dbReference>
<dbReference type="PANTHER" id="PTHR46390:SF1">
    <property type="entry name" value="MANNOSE-1-PHOSPHATE GUANYLYLTRANSFERASE"/>
    <property type="match status" value="1"/>
</dbReference>
<keyword evidence="5" id="KW-1185">Reference proteome</keyword>
<dbReference type="InterPro" id="IPR014710">
    <property type="entry name" value="RmlC-like_jellyroll"/>
</dbReference>
<dbReference type="GO" id="GO:0005976">
    <property type="term" value="P:polysaccharide metabolic process"/>
    <property type="evidence" value="ECO:0007669"/>
    <property type="project" value="InterPro"/>
</dbReference>
<organism evidence="4 5">
    <name type="scientific">Cohnella nanjingensis</name>
    <dbReference type="NCBI Taxonomy" id="1387779"/>
    <lineage>
        <taxon>Bacteria</taxon>
        <taxon>Bacillati</taxon>
        <taxon>Bacillota</taxon>
        <taxon>Bacilli</taxon>
        <taxon>Bacillales</taxon>
        <taxon>Paenibacillaceae</taxon>
        <taxon>Cohnella</taxon>
    </lineage>
</organism>
<dbReference type="EMBL" id="JACJVP010000023">
    <property type="protein sequence ID" value="MBB6671708.1"/>
    <property type="molecule type" value="Genomic_DNA"/>
</dbReference>
<feature type="domain" description="Mannose-6-phosphate isomerase type II C-terminal" evidence="2">
    <location>
        <begin position="352"/>
        <end position="455"/>
    </location>
</feature>
<evidence type="ECO:0000259" key="3">
    <source>
        <dbReference type="Pfam" id="PF22640"/>
    </source>
</evidence>
<dbReference type="PANTHER" id="PTHR46390">
    <property type="entry name" value="MANNOSE-1-PHOSPHATE GUANYLYLTRANSFERASE"/>
    <property type="match status" value="1"/>
</dbReference>
<dbReference type="Gene3D" id="3.90.550.10">
    <property type="entry name" value="Spore Coat Polysaccharide Biosynthesis Protein SpsA, Chain A"/>
    <property type="match status" value="1"/>
</dbReference>
<dbReference type="InterPro" id="IPR051161">
    <property type="entry name" value="Mannose-6P_isomerase_type2"/>
</dbReference>
<dbReference type="GO" id="GO:0004475">
    <property type="term" value="F:mannose-1-phosphate guanylyltransferase (GTP) activity"/>
    <property type="evidence" value="ECO:0007669"/>
    <property type="project" value="TreeGrafter"/>
</dbReference>
<evidence type="ECO:0000313" key="5">
    <source>
        <dbReference type="Proteomes" id="UP000547209"/>
    </source>
</evidence>
<feature type="domain" description="MannoseP isomerase/GMP-like beta-helix" evidence="3">
    <location>
        <begin position="300"/>
        <end position="342"/>
    </location>
</feature>
<dbReference type="GO" id="GO:0009298">
    <property type="term" value="P:GDP-mannose biosynthetic process"/>
    <property type="evidence" value="ECO:0007669"/>
    <property type="project" value="TreeGrafter"/>
</dbReference>
<dbReference type="SUPFAM" id="SSF51182">
    <property type="entry name" value="RmlC-like cupins"/>
    <property type="match status" value="1"/>
</dbReference>
<dbReference type="InterPro" id="IPR054566">
    <property type="entry name" value="ManC/GMP-like_b-helix"/>
</dbReference>
<dbReference type="InterPro" id="IPR005835">
    <property type="entry name" value="NTP_transferase_dom"/>
</dbReference>
<dbReference type="Gene3D" id="2.60.120.10">
    <property type="entry name" value="Jelly Rolls"/>
    <property type="match status" value="1"/>
</dbReference>
<evidence type="ECO:0000313" key="4">
    <source>
        <dbReference type="EMBL" id="MBB6671708.1"/>
    </source>
</evidence>
<gene>
    <name evidence="4" type="ORF">H7C19_13540</name>
</gene>
<proteinExistence type="predicted"/>
<dbReference type="Pfam" id="PF22640">
    <property type="entry name" value="ManC_GMP_beta-helix"/>
    <property type="match status" value="1"/>
</dbReference>
<dbReference type="Pfam" id="PF00483">
    <property type="entry name" value="NTP_transferase"/>
    <property type="match status" value="1"/>
</dbReference>
<feature type="domain" description="Nucleotidyl transferase" evidence="1">
    <location>
        <begin position="4"/>
        <end position="281"/>
    </location>
</feature>
<dbReference type="InterPro" id="IPR011051">
    <property type="entry name" value="RmlC_Cupin_sf"/>
</dbReference>
<dbReference type="AlphaFoldDB" id="A0A7X0VFW6"/>
<protein>
    <submittedName>
        <fullName evidence="4">Cupin domain-containing protein</fullName>
    </submittedName>
</protein>
<evidence type="ECO:0000259" key="1">
    <source>
        <dbReference type="Pfam" id="PF00483"/>
    </source>
</evidence>
<dbReference type="CDD" id="cd02213">
    <property type="entry name" value="cupin_PMI_typeII_C"/>
    <property type="match status" value="1"/>
</dbReference>
<sequence>MKIVLMSGGSGKRLWPLSNDMRSKQFLKVLKNDEGQMESMVQRVWRQLEAAGLAGDTLVAVGAKQAELVGNQLPDSLFAVVEPERRDTFPAIALTAAYLYSIVGTDLNEVVAVLPVDPYVEQDFFAKVKELEAVVRDTEAELALIGVKPTYPSSKYGYIIPARDASPAAVRPFQADAPSGGGYREVARFVEKPTEEAAETLIAQGALWNCGVFAFRLHTVIQLLIDKGYPIQFEEMLKQYHRLPINSFDYEVVEKLRDIVVTPYDGYWKDLGTWNTLTEEMNVNVIGRGLVDDQSVNTHVVNELDMLVTVIGLSDVVVAASPDGILVADKAKSPKLKEMLKHIEQRPMFEERRWGDCRVLDYKQLEGGQEVATRAVRVSAGQSLSYHLHLNRDEYWTIVSGTGRFVKDQQFKQIRAGDVLHIPAGTPHSMLAETDLEWIEVQMGSGLASDDIIRLYYQWDEVERHCEVRGSSAG</sequence>
<comment type="caution">
    <text evidence="4">The sequence shown here is derived from an EMBL/GenBank/DDBJ whole genome shotgun (WGS) entry which is preliminary data.</text>
</comment>
<dbReference type="Proteomes" id="UP000547209">
    <property type="component" value="Unassembled WGS sequence"/>
</dbReference>
<dbReference type="Pfam" id="PF01050">
    <property type="entry name" value="MannoseP_isomer"/>
    <property type="match status" value="1"/>
</dbReference>
<dbReference type="RefSeq" id="WP_185143184.1">
    <property type="nucleotide sequence ID" value="NZ_JACJVP010000023.1"/>
</dbReference>
<dbReference type="SUPFAM" id="SSF53448">
    <property type="entry name" value="Nucleotide-diphospho-sugar transferases"/>
    <property type="match status" value="1"/>
</dbReference>
<name>A0A7X0VFW6_9BACL</name>
<dbReference type="InterPro" id="IPR029044">
    <property type="entry name" value="Nucleotide-diphossugar_trans"/>
</dbReference>
<evidence type="ECO:0000259" key="2">
    <source>
        <dbReference type="Pfam" id="PF01050"/>
    </source>
</evidence>
<accession>A0A7X0VFW6</accession>